<dbReference type="EMBL" id="CAKP01000004">
    <property type="protein sequence ID" value="CCC57787.1"/>
    <property type="molecule type" value="Genomic_DNA"/>
</dbReference>
<organism evidence="1 2">
    <name type="scientific">Caloramator australicus RC3</name>
    <dbReference type="NCBI Taxonomy" id="857293"/>
    <lineage>
        <taxon>Bacteria</taxon>
        <taxon>Bacillati</taxon>
        <taxon>Bacillota</taxon>
        <taxon>Clostridia</taxon>
        <taxon>Eubacteriales</taxon>
        <taxon>Clostridiaceae</taxon>
        <taxon>Caloramator</taxon>
    </lineage>
</organism>
<name>G0V3U7_9CLOT</name>
<evidence type="ECO:0000313" key="1">
    <source>
        <dbReference type="EMBL" id="CCC57787.1"/>
    </source>
</evidence>
<sequence>MKAAFVTFYKIEIYCEDAEKIEWENIKVYQESEPIEISILNKKRIIVRLFCPNPLILKEKLILV</sequence>
<dbReference type="Proteomes" id="UP000007652">
    <property type="component" value="Unassembled WGS sequence"/>
</dbReference>
<keyword evidence="2" id="KW-1185">Reference proteome</keyword>
<evidence type="ECO:0000313" key="2">
    <source>
        <dbReference type="Proteomes" id="UP000007652"/>
    </source>
</evidence>
<dbReference type="RefSeq" id="WP_008907510.1">
    <property type="nucleotide sequence ID" value="NZ_CAKP01000004.1"/>
</dbReference>
<gene>
    <name evidence="1" type="ORF">CAAU_0138</name>
</gene>
<accession>G0V3U7</accession>
<proteinExistence type="predicted"/>
<protein>
    <submittedName>
        <fullName evidence="1">Uncharacterized protein</fullName>
    </submittedName>
</protein>
<dbReference type="STRING" id="857293.CAAU_0138"/>
<dbReference type="AlphaFoldDB" id="G0V3U7"/>
<comment type="caution">
    <text evidence="1">The sequence shown here is derived from an EMBL/GenBank/DDBJ whole genome shotgun (WGS) entry which is preliminary data.</text>
</comment>
<reference evidence="1 2" key="1">
    <citation type="journal article" date="2011" name="J. Bacteriol.">
        <title>Draft genome sequence of Caloramator australicus strain RC3T, a thermoanaerobe from the Great Artesian Basin of Australia.</title>
        <authorList>
            <person name="Ogg C.D."/>
            <person name="Patel B.K.C."/>
        </authorList>
    </citation>
    <scope>NUCLEOTIDE SEQUENCE [LARGE SCALE GENOMIC DNA]</scope>
    <source>
        <strain evidence="1 2">RC3</strain>
    </source>
</reference>